<proteinExistence type="predicted"/>
<gene>
    <name evidence="1" type="ORF">C5471_10850</name>
</gene>
<dbReference type="EMBL" id="PUJU01000018">
    <property type="protein sequence ID" value="NHB88184.1"/>
    <property type="molecule type" value="Genomic_DNA"/>
</dbReference>
<reference evidence="1 2" key="1">
    <citation type="submission" date="2018-02" db="EMBL/GenBank/DDBJ databases">
        <authorList>
            <person name="Machado R.A."/>
        </authorList>
    </citation>
    <scope>NUCLEOTIDE SEQUENCE [LARGE SCALE GENOMIC DNA]</scope>
    <source>
        <strain evidence="1 2">T327</strain>
    </source>
</reference>
<dbReference type="Proteomes" id="UP000697802">
    <property type="component" value="Unassembled WGS sequence"/>
</dbReference>
<comment type="caution">
    <text evidence="1">The sequence shown here is derived from an EMBL/GenBank/DDBJ whole genome shotgun (WGS) entry which is preliminary data.</text>
</comment>
<evidence type="ECO:0000313" key="2">
    <source>
        <dbReference type="Proteomes" id="UP000697802"/>
    </source>
</evidence>
<evidence type="ECO:0000313" key="1">
    <source>
        <dbReference type="EMBL" id="NHB88184.1"/>
    </source>
</evidence>
<protein>
    <submittedName>
        <fullName evidence="1">Uncharacterized protein</fullName>
    </submittedName>
</protein>
<name>A0ABX0GHA1_9GAMM</name>
<keyword evidence="2" id="KW-1185">Reference proteome</keyword>
<accession>A0ABX0GHA1</accession>
<sequence length="145" mass="16532">MLIKCIFNSGKNLPDDSRCFSETDETDYSFLKIGTEYVVYGLMLLSCRIDYLICPNKGNPVWIPANLCEIKDGKLSSNWSICITHLSDDYKILSDNFKIQSLIGYSELVTSISHYIGIIERESEDLEAFFLEKQKIDGEFAYTIG</sequence>
<organism evidence="1 2">
    <name type="scientific">Photorhabdus tasmaniensis</name>
    <dbReference type="NCBI Taxonomy" id="1004159"/>
    <lineage>
        <taxon>Bacteria</taxon>
        <taxon>Pseudomonadati</taxon>
        <taxon>Pseudomonadota</taxon>
        <taxon>Gammaproteobacteria</taxon>
        <taxon>Enterobacterales</taxon>
        <taxon>Morganellaceae</taxon>
        <taxon>Photorhabdus</taxon>
    </lineage>
</organism>
<dbReference type="RefSeq" id="WP_133816008.1">
    <property type="nucleotide sequence ID" value="NZ_CAWPIF010000018.1"/>
</dbReference>